<gene>
    <name evidence="2" type="ORF">B0H16DRAFT_1459276</name>
</gene>
<reference evidence="2" key="1">
    <citation type="submission" date="2023-03" db="EMBL/GenBank/DDBJ databases">
        <title>Massive genome expansion in bonnet fungi (Mycena s.s.) driven by repeated elements and novel gene families across ecological guilds.</title>
        <authorList>
            <consortium name="Lawrence Berkeley National Laboratory"/>
            <person name="Harder C.B."/>
            <person name="Miyauchi S."/>
            <person name="Viragh M."/>
            <person name="Kuo A."/>
            <person name="Thoen E."/>
            <person name="Andreopoulos B."/>
            <person name="Lu D."/>
            <person name="Skrede I."/>
            <person name="Drula E."/>
            <person name="Henrissat B."/>
            <person name="Morin E."/>
            <person name="Kohler A."/>
            <person name="Barry K."/>
            <person name="LaButti K."/>
            <person name="Morin E."/>
            <person name="Salamov A."/>
            <person name="Lipzen A."/>
            <person name="Mereny Z."/>
            <person name="Hegedus B."/>
            <person name="Baldrian P."/>
            <person name="Stursova M."/>
            <person name="Weitz H."/>
            <person name="Taylor A."/>
            <person name="Grigoriev I.V."/>
            <person name="Nagy L.G."/>
            <person name="Martin F."/>
            <person name="Kauserud H."/>
        </authorList>
    </citation>
    <scope>NUCLEOTIDE SEQUENCE</scope>
    <source>
        <strain evidence="2">CBHHK182m</strain>
    </source>
</reference>
<keyword evidence="3" id="KW-1185">Reference proteome</keyword>
<sequence length="160" mass="17144">MYLQGRELLNRTGRHTLCRIAIKRLLLSEFKVRDASIIVPFSILTRLRPPQPAWSTSTRYIILNAPLSAVPGLCDSIGMEKGMAFVRLAGRLKDAITVSQPPTHDAADAPEHLPDGIRTISGGGGGGGGERIFSLQGKGSLYGSLDGGGTQRKKPQSSHL</sequence>
<name>A0AAD7IZP6_9AGAR</name>
<comment type="caution">
    <text evidence="2">The sequence shown here is derived from an EMBL/GenBank/DDBJ whole genome shotgun (WGS) entry which is preliminary data.</text>
</comment>
<organism evidence="2 3">
    <name type="scientific">Mycena metata</name>
    <dbReference type="NCBI Taxonomy" id="1033252"/>
    <lineage>
        <taxon>Eukaryota</taxon>
        <taxon>Fungi</taxon>
        <taxon>Dikarya</taxon>
        <taxon>Basidiomycota</taxon>
        <taxon>Agaricomycotina</taxon>
        <taxon>Agaricomycetes</taxon>
        <taxon>Agaricomycetidae</taxon>
        <taxon>Agaricales</taxon>
        <taxon>Marasmiineae</taxon>
        <taxon>Mycenaceae</taxon>
        <taxon>Mycena</taxon>
    </lineage>
</organism>
<dbReference type="Proteomes" id="UP001215598">
    <property type="component" value="Unassembled WGS sequence"/>
</dbReference>
<dbReference type="AlphaFoldDB" id="A0AAD7IZP6"/>
<evidence type="ECO:0000256" key="1">
    <source>
        <dbReference type="SAM" id="MobiDB-lite"/>
    </source>
</evidence>
<feature type="compositionally biased region" description="Basic and acidic residues" evidence="1">
    <location>
        <begin position="105"/>
        <end position="115"/>
    </location>
</feature>
<protein>
    <submittedName>
        <fullName evidence="2">Uncharacterized protein</fullName>
    </submittedName>
</protein>
<feature type="region of interest" description="Disordered" evidence="1">
    <location>
        <begin position="100"/>
        <end position="121"/>
    </location>
</feature>
<dbReference type="EMBL" id="JARKIB010000054">
    <property type="protein sequence ID" value="KAJ7753803.1"/>
    <property type="molecule type" value="Genomic_DNA"/>
</dbReference>
<evidence type="ECO:0000313" key="3">
    <source>
        <dbReference type="Proteomes" id="UP001215598"/>
    </source>
</evidence>
<accession>A0AAD7IZP6</accession>
<proteinExistence type="predicted"/>
<evidence type="ECO:0000313" key="2">
    <source>
        <dbReference type="EMBL" id="KAJ7753803.1"/>
    </source>
</evidence>